<dbReference type="PANTHER" id="PTHR31561">
    <property type="entry name" value="3-KETOACYL-COA SYNTHASE"/>
    <property type="match status" value="1"/>
</dbReference>
<comment type="catalytic activity">
    <reaction evidence="2">
        <text>a very-long-chain acyl-CoA + malonyl-CoA + H(+) = a very-long-chain 3-oxoacyl-CoA + CO2 + CoA</text>
        <dbReference type="Rhea" id="RHEA:32727"/>
        <dbReference type="ChEBI" id="CHEBI:15378"/>
        <dbReference type="ChEBI" id="CHEBI:16526"/>
        <dbReference type="ChEBI" id="CHEBI:57287"/>
        <dbReference type="ChEBI" id="CHEBI:57384"/>
        <dbReference type="ChEBI" id="CHEBI:90725"/>
        <dbReference type="ChEBI" id="CHEBI:90736"/>
        <dbReference type="EC" id="2.3.1.199"/>
    </reaction>
</comment>
<accession>A0AA88RG19</accession>
<dbReference type="InterPro" id="IPR012392">
    <property type="entry name" value="3-ktacl-CoA_syn"/>
</dbReference>
<organism evidence="4 5">
    <name type="scientific">Escallonia rubra</name>
    <dbReference type="NCBI Taxonomy" id="112253"/>
    <lineage>
        <taxon>Eukaryota</taxon>
        <taxon>Viridiplantae</taxon>
        <taxon>Streptophyta</taxon>
        <taxon>Embryophyta</taxon>
        <taxon>Tracheophyta</taxon>
        <taxon>Spermatophyta</taxon>
        <taxon>Magnoliopsida</taxon>
        <taxon>eudicotyledons</taxon>
        <taxon>Gunneridae</taxon>
        <taxon>Pentapetalae</taxon>
        <taxon>asterids</taxon>
        <taxon>campanulids</taxon>
        <taxon>Escalloniales</taxon>
        <taxon>Escalloniaceae</taxon>
        <taxon>Escallonia</taxon>
    </lineage>
</organism>
<dbReference type="SUPFAM" id="SSF53901">
    <property type="entry name" value="Thiolase-like"/>
    <property type="match status" value="1"/>
</dbReference>
<comment type="caution">
    <text evidence="4">The sequence shown here is derived from an EMBL/GenBank/DDBJ whole genome shotgun (WGS) entry which is preliminary data.</text>
</comment>
<keyword evidence="1" id="KW-0012">Acyltransferase</keyword>
<dbReference type="GO" id="GO:0016020">
    <property type="term" value="C:membrane"/>
    <property type="evidence" value="ECO:0007669"/>
    <property type="project" value="InterPro"/>
</dbReference>
<evidence type="ECO:0000313" key="5">
    <source>
        <dbReference type="Proteomes" id="UP001187471"/>
    </source>
</evidence>
<keyword evidence="1" id="KW-0808">Transferase</keyword>
<dbReference type="GO" id="GO:0006633">
    <property type="term" value="P:fatty acid biosynthetic process"/>
    <property type="evidence" value="ECO:0007669"/>
    <property type="project" value="InterPro"/>
</dbReference>
<name>A0AA88RG19_9ASTE</name>
<evidence type="ECO:0000259" key="3">
    <source>
        <dbReference type="Pfam" id="PF08392"/>
    </source>
</evidence>
<dbReference type="InterPro" id="IPR013601">
    <property type="entry name" value="FAE1_typ3_polyketide_synth"/>
</dbReference>
<evidence type="ECO:0000256" key="1">
    <source>
        <dbReference type="ARBA" id="ARBA00023315"/>
    </source>
</evidence>
<dbReference type="GO" id="GO:0009922">
    <property type="term" value="F:fatty acid elongase activity"/>
    <property type="evidence" value="ECO:0007669"/>
    <property type="project" value="UniProtKB-EC"/>
</dbReference>
<dbReference type="Pfam" id="PF08392">
    <property type="entry name" value="FAE1_CUT1_RppA"/>
    <property type="match status" value="1"/>
</dbReference>
<dbReference type="InterPro" id="IPR016039">
    <property type="entry name" value="Thiolase-like"/>
</dbReference>
<feature type="domain" description="FAE" evidence="3">
    <location>
        <begin position="1"/>
        <end position="63"/>
    </location>
</feature>
<dbReference type="Proteomes" id="UP001187471">
    <property type="component" value="Unassembled WGS sequence"/>
</dbReference>
<protein>
    <recommendedName>
        <fullName evidence="3">FAE domain-containing protein</fullName>
    </recommendedName>
</protein>
<dbReference type="AlphaFoldDB" id="A0AA88RG19"/>
<reference evidence="4" key="1">
    <citation type="submission" date="2022-12" db="EMBL/GenBank/DDBJ databases">
        <title>Draft genome assemblies for two species of Escallonia (Escalloniales).</title>
        <authorList>
            <person name="Chanderbali A."/>
            <person name="Dervinis C."/>
            <person name="Anghel I."/>
            <person name="Soltis D."/>
            <person name="Soltis P."/>
            <person name="Zapata F."/>
        </authorList>
    </citation>
    <scope>NUCLEOTIDE SEQUENCE</scope>
    <source>
        <strain evidence="4">UCBG92.1500</strain>
        <tissue evidence="4">Leaf</tissue>
    </source>
</reference>
<evidence type="ECO:0000256" key="2">
    <source>
        <dbReference type="ARBA" id="ARBA00047375"/>
    </source>
</evidence>
<proteinExistence type="predicted"/>
<dbReference type="Gene3D" id="3.40.47.10">
    <property type="match status" value="1"/>
</dbReference>
<gene>
    <name evidence="4" type="ORF">RJ640_011523</name>
</gene>
<dbReference type="EMBL" id="JAVXUO010001093">
    <property type="protein sequence ID" value="KAK2986082.1"/>
    <property type="molecule type" value="Genomic_DNA"/>
</dbReference>
<evidence type="ECO:0000313" key="4">
    <source>
        <dbReference type="EMBL" id="KAK2986082.1"/>
    </source>
</evidence>
<sequence length="89" mass="9328">MFGAIEELLAKTRVNAKDIGSVIVNCGSFHTTPSHSAAVMNPYSLRCDVLSYSLGGMGCSAGCGLLGVTSQWTRPSLWSSTPQALVHLA</sequence>
<keyword evidence="5" id="KW-1185">Reference proteome</keyword>